<dbReference type="Gene3D" id="3.60.15.10">
    <property type="entry name" value="Ribonuclease Z/Hydroxyacylglutathione hydrolase-like"/>
    <property type="match status" value="1"/>
</dbReference>
<dbReference type="Pfam" id="PF00753">
    <property type="entry name" value="Lactamase_B"/>
    <property type="match status" value="1"/>
</dbReference>
<dbReference type="SUPFAM" id="SSF56281">
    <property type="entry name" value="Metallo-hydrolase/oxidoreductase"/>
    <property type="match status" value="1"/>
</dbReference>
<comment type="cofactor">
    <cofactor evidence="1">
        <name>Zn(2+)</name>
        <dbReference type="ChEBI" id="CHEBI:29105"/>
    </cofactor>
</comment>
<organism evidence="6 7">
    <name type="scientific">Georgenia faecalis</name>
    <dbReference type="NCBI Taxonomy" id="2483799"/>
    <lineage>
        <taxon>Bacteria</taxon>
        <taxon>Bacillati</taxon>
        <taxon>Actinomycetota</taxon>
        <taxon>Actinomycetes</taxon>
        <taxon>Micrococcales</taxon>
        <taxon>Bogoriellaceae</taxon>
        <taxon>Georgenia</taxon>
    </lineage>
</organism>
<feature type="domain" description="Metallo-beta-lactamase" evidence="5">
    <location>
        <begin position="12"/>
        <end position="212"/>
    </location>
</feature>
<dbReference type="InterPro" id="IPR036866">
    <property type="entry name" value="RibonucZ/Hydroxyglut_hydro"/>
</dbReference>
<dbReference type="PANTHER" id="PTHR46233">
    <property type="entry name" value="HYDROXYACYLGLUTATHIONE HYDROLASE GLOC"/>
    <property type="match status" value="1"/>
</dbReference>
<dbReference type="Proteomes" id="UP001595955">
    <property type="component" value="Unassembled WGS sequence"/>
</dbReference>
<proteinExistence type="predicted"/>
<comment type="caution">
    <text evidence="6">The sequence shown here is derived from an EMBL/GenBank/DDBJ whole genome shotgun (WGS) entry which is preliminary data.</text>
</comment>
<evidence type="ECO:0000313" key="7">
    <source>
        <dbReference type="Proteomes" id="UP001595955"/>
    </source>
</evidence>
<evidence type="ECO:0000259" key="5">
    <source>
        <dbReference type="SMART" id="SM00849"/>
    </source>
</evidence>
<dbReference type="InterPro" id="IPR051453">
    <property type="entry name" value="MBL_Glyoxalase_II"/>
</dbReference>
<dbReference type="InterPro" id="IPR001279">
    <property type="entry name" value="Metallo-B-lactamas"/>
</dbReference>
<name>A0ABV9D9V9_9MICO</name>
<evidence type="ECO:0000256" key="1">
    <source>
        <dbReference type="ARBA" id="ARBA00001947"/>
    </source>
</evidence>
<keyword evidence="2" id="KW-0479">Metal-binding</keyword>
<evidence type="ECO:0000256" key="2">
    <source>
        <dbReference type="ARBA" id="ARBA00022723"/>
    </source>
</evidence>
<dbReference type="EMBL" id="JBHSGF010000004">
    <property type="protein sequence ID" value="MFC4555177.1"/>
    <property type="molecule type" value="Genomic_DNA"/>
</dbReference>
<gene>
    <name evidence="6" type="ORF">ACFO3F_07935</name>
</gene>
<dbReference type="CDD" id="cd06262">
    <property type="entry name" value="metallo-hydrolase-like_MBL-fold"/>
    <property type="match status" value="1"/>
</dbReference>
<evidence type="ECO:0000256" key="3">
    <source>
        <dbReference type="ARBA" id="ARBA00022801"/>
    </source>
</evidence>
<keyword evidence="3" id="KW-0378">Hydrolase</keyword>
<keyword evidence="4" id="KW-0862">Zinc</keyword>
<accession>A0ABV9D9V9</accession>
<protein>
    <submittedName>
        <fullName evidence="6">MBL fold metallo-hydrolase</fullName>
    </submittedName>
</protein>
<reference evidence="7" key="1">
    <citation type="journal article" date="2019" name="Int. J. Syst. Evol. Microbiol.">
        <title>The Global Catalogue of Microorganisms (GCM) 10K type strain sequencing project: providing services to taxonomists for standard genome sequencing and annotation.</title>
        <authorList>
            <consortium name="The Broad Institute Genomics Platform"/>
            <consortium name="The Broad Institute Genome Sequencing Center for Infectious Disease"/>
            <person name="Wu L."/>
            <person name="Ma J."/>
        </authorList>
    </citation>
    <scope>NUCLEOTIDE SEQUENCE [LARGE SCALE GENOMIC DNA]</scope>
    <source>
        <strain evidence="7">JCM 3369</strain>
    </source>
</reference>
<keyword evidence="7" id="KW-1185">Reference proteome</keyword>
<evidence type="ECO:0000313" key="6">
    <source>
        <dbReference type="EMBL" id="MFC4555177.1"/>
    </source>
</evidence>
<sequence>MLIQRVLAPVLEANCYVVAAGPGRPALVVDPGAGSAGVVRGALERHGLVVGAVAVTHGHPDHLWDAAEVAGDAPVLVAEADLPRLDDPAAWLGSPMVDLFRSLAATPWRTPAHPAVLAPGRHELVDGVVVEAVPAPGHTPGSTLLVLVGAARGEPGPHGTPPDADVVLTGDVLFAGSVGRTDLPGGDPQAHNATLRAIAARFPDSTTILPGHGPTSSVGAERAANPYLAAALRV</sequence>
<dbReference type="SMART" id="SM00849">
    <property type="entry name" value="Lactamase_B"/>
    <property type="match status" value="1"/>
</dbReference>
<evidence type="ECO:0000256" key="4">
    <source>
        <dbReference type="ARBA" id="ARBA00022833"/>
    </source>
</evidence>
<dbReference type="RefSeq" id="WP_122824152.1">
    <property type="nucleotide sequence ID" value="NZ_CP033325.1"/>
</dbReference>
<dbReference type="PANTHER" id="PTHR46233:SF3">
    <property type="entry name" value="HYDROXYACYLGLUTATHIONE HYDROLASE GLOC"/>
    <property type="match status" value="1"/>
</dbReference>